<evidence type="ECO:0000313" key="5">
    <source>
        <dbReference type="Proteomes" id="UP000579250"/>
    </source>
</evidence>
<dbReference type="InterPro" id="IPR026004">
    <property type="entry name" value="Septum_form"/>
</dbReference>
<feature type="compositionally biased region" description="Pro residues" evidence="1">
    <location>
        <begin position="18"/>
        <end position="32"/>
    </location>
</feature>
<dbReference type="AlphaFoldDB" id="A0A846Z4L4"/>
<feature type="domain" description="Septum formation-related" evidence="3">
    <location>
        <begin position="227"/>
        <end position="367"/>
    </location>
</feature>
<accession>A0A846Z4L4</accession>
<evidence type="ECO:0000259" key="3">
    <source>
        <dbReference type="Pfam" id="PF13845"/>
    </source>
</evidence>
<keyword evidence="2" id="KW-1133">Transmembrane helix</keyword>
<keyword evidence="2" id="KW-0472">Membrane</keyword>
<protein>
    <recommendedName>
        <fullName evidence="3">Septum formation-related domain-containing protein</fullName>
    </recommendedName>
</protein>
<dbReference type="EMBL" id="JAAXPI010000024">
    <property type="protein sequence ID" value="NKZ05628.1"/>
    <property type="molecule type" value="Genomic_DNA"/>
</dbReference>
<feature type="transmembrane region" description="Helical" evidence="2">
    <location>
        <begin position="111"/>
        <end position="132"/>
    </location>
</feature>
<reference evidence="4 5" key="1">
    <citation type="submission" date="2020-04" db="EMBL/GenBank/DDBJ databases">
        <title>MicrobeNet Type strains.</title>
        <authorList>
            <person name="Nicholson A.C."/>
        </authorList>
    </citation>
    <scope>NUCLEOTIDE SEQUENCE [LARGE SCALE GENOMIC DNA]</scope>
    <source>
        <strain evidence="4 5">ATCC BAA-277</strain>
    </source>
</reference>
<organism evidence="4 5">
    <name type="scientific">Actinomadura latina</name>
    <dbReference type="NCBI Taxonomy" id="163603"/>
    <lineage>
        <taxon>Bacteria</taxon>
        <taxon>Bacillati</taxon>
        <taxon>Actinomycetota</taxon>
        <taxon>Actinomycetes</taxon>
        <taxon>Streptosporangiales</taxon>
        <taxon>Thermomonosporaceae</taxon>
        <taxon>Actinomadura</taxon>
    </lineage>
</organism>
<keyword evidence="2" id="KW-0812">Transmembrane</keyword>
<feature type="transmembrane region" description="Helical" evidence="2">
    <location>
        <begin position="74"/>
        <end position="99"/>
    </location>
</feature>
<feature type="compositionally biased region" description="Pro residues" evidence="1">
    <location>
        <begin position="41"/>
        <end position="62"/>
    </location>
</feature>
<feature type="region of interest" description="Disordered" evidence="1">
    <location>
        <begin position="1"/>
        <end position="64"/>
    </location>
</feature>
<dbReference type="Proteomes" id="UP000579250">
    <property type="component" value="Unassembled WGS sequence"/>
</dbReference>
<comment type="caution">
    <text evidence="4">The sequence shown here is derived from an EMBL/GenBank/DDBJ whole genome shotgun (WGS) entry which is preliminary data.</text>
</comment>
<keyword evidence="5" id="KW-1185">Reference proteome</keyword>
<evidence type="ECO:0000256" key="2">
    <source>
        <dbReference type="SAM" id="Phobius"/>
    </source>
</evidence>
<sequence length="383" mass="40277">MTTPPPADNTPDDAAPAWAPPDAPAEAPPTAGPPMTGGPTVGPPMTGPPMIAPPWIGPPAGGPPVAGRRRTNRFAIVALAAGVGGMVLFAVGFAIAAFVQTGRRGERGKGLAVGGLAASAAWIAAVAAIAIAGPPTAGTAGPAVREDGKVAVTAMRPGDCFSEFEETPAGLYGKPLPCTTPHQGEVSAEAELPDLPYPGEREMNDRAWTLCRERTEFLERSRYGKDLQLHVAPPDKEAWKDGKRAAKCVLRYTGSGLLPTSLDQTMDTRSQYTSELSPGDCVKKWDDNGDQPLIPCTKKHEYEVLAVYTMHGDKYPGAKKMEEKALDGCAKRAVKAWGGNPPFDIATVTYAIPNKQGWIEGNRLAFCLVAGKNGPLTRSVVPH</sequence>
<name>A0A846Z4L4_9ACTN</name>
<dbReference type="RefSeq" id="WP_157438062.1">
    <property type="nucleotide sequence ID" value="NZ_JAAXPI010000024.1"/>
</dbReference>
<gene>
    <name evidence="4" type="ORF">HGB48_18015</name>
</gene>
<dbReference type="Pfam" id="PF13845">
    <property type="entry name" value="Septum_form"/>
    <property type="match status" value="1"/>
</dbReference>
<evidence type="ECO:0000313" key="4">
    <source>
        <dbReference type="EMBL" id="NKZ05628.1"/>
    </source>
</evidence>
<evidence type="ECO:0000256" key="1">
    <source>
        <dbReference type="SAM" id="MobiDB-lite"/>
    </source>
</evidence>
<proteinExistence type="predicted"/>